<organism evidence="3 4">
    <name type="scientific">Ramularia collo-cygni</name>
    <dbReference type="NCBI Taxonomy" id="112498"/>
    <lineage>
        <taxon>Eukaryota</taxon>
        <taxon>Fungi</taxon>
        <taxon>Dikarya</taxon>
        <taxon>Ascomycota</taxon>
        <taxon>Pezizomycotina</taxon>
        <taxon>Dothideomycetes</taxon>
        <taxon>Dothideomycetidae</taxon>
        <taxon>Mycosphaerellales</taxon>
        <taxon>Mycosphaerellaceae</taxon>
        <taxon>Ramularia</taxon>
    </lineage>
</organism>
<dbReference type="InterPro" id="IPR015424">
    <property type="entry name" value="PyrdxlP-dep_Trfase"/>
</dbReference>
<protein>
    <submittedName>
        <fullName evidence="3">Related to isopenicillin N epimerase</fullName>
    </submittedName>
</protein>
<dbReference type="PANTHER" id="PTHR43092:SF2">
    <property type="entry name" value="HERCYNYLCYSTEINE SULFOXIDE LYASE"/>
    <property type="match status" value="1"/>
</dbReference>
<dbReference type="AlphaFoldDB" id="A0A2D3UWY7"/>
<evidence type="ECO:0000256" key="1">
    <source>
        <dbReference type="ARBA" id="ARBA00022898"/>
    </source>
</evidence>
<evidence type="ECO:0000259" key="2">
    <source>
        <dbReference type="Pfam" id="PF00266"/>
    </source>
</evidence>
<dbReference type="Proteomes" id="UP000225277">
    <property type="component" value="Unassembled WGS sequence"/>
</dbReference>
<evidence type="ECO:0000313" key="4">
    <source>
        <dbReference type="Proteomes" id="UP000225277"/>
    </source>
</evidence>
<name>A0A2D3UWY7_9PEZI</name>
<dbReference type="Pfam" id="PF00266">
    <property type="entry name" value="Aminotran_5"/>
    <property type="match status" value="1"/>
</dbReference>
<sequence>MELVKSRRGDIDNFKEISCGADAAKHFNFSSGYKNLNHGSFGTYPLEVRSVMRSFQDECEQEPDNFLRYKLPNYMDESREAISKHINAPTETVVLIPNATTGVNIVLRNLVFSPGDVIIYCSTIYGACHKTVEYIVETTPAESHQVEFHYPISDDDVVKAYESAFKKIRSEGKTPKIAIFDTLVSMPGVRMPFEHLTELCRSNNVLSLVDGAHSVGQLPLNLSKLDPDFFVSNAHKWLLVPRGCAVFYVPVRHQHLIRSSLPTSHGFIPKTGGKINNPLPPSTKSEFVNAFEFVGTVDWSPYFCIPAAIAWRSKITYGEKTGEDAILDYCCQLSAEGGKLVASALGTELLENEKGTLSAGTNFVNVRLPISYSDDAGGNYGNAAKIGQWMTKQLLDEHNTFMVFLLHDDKIYTRISSAVYLTLEDYELAAKALVKLCERVRQGAWK</sequence>
<accession>A0A2D3UWY7</accession>
<dbReference type="InterPro" id="IPR000192">
    <property type="entry name" value="Aminotrans_V_dom"/>
</dbReference>
<dbReference type="SUPFAM" id="SSF53383">
    <property type="entry name" value="PLP-dependent transferases"/>
    <property type="match status" value="1"/>
</dbReference>
<dbReference type="Gene3D" id="3.40.640.10">
    <property type="entry name" value="Type I PLP-dependent aspartate aminotransferase-like (Major domain)"/>
    <property type="match status" value="1"/>
</dbReference>
<reference evidence="3 4" key="1">
    <citation type="submission" date="2016-03" db="EMBL/GenBank/DDBJ databases">
        <authorList>
            <person name="Ploux O."/>
        </authorList>
    </citation>
    <scope>NUCLEOTIDE SEQUENCE [LARGE SCALE GENOMIC DNA]</scope>
    <source>
        <strain evidence="3 4">URUG2</strain>
    </source>
</reference>
<proteinExistence type="predicted"/>
<dbReference type="OrthoDB" id="5978656at2759"/>
<feature type="domain" description="Aminotransferase class V" evidence="2">
    <location>
        <begin position="74"/>
        <end position="255"/>
    </location>
</feature>
<keyword evidence="4" id="KW-1185">Reference proteome</keyword>
<dbReference type="GeneID" id="35600927"/>
<dbReference type="STRING" id="112498.A0A2D3UWY7"/>
<gene>
    <name evidence="3" type="ORF">RCC_05775</name>
</gene>
<dbReference type="EMBL" id="FJUY01000008">
    <property type="protein sequence ID" value="CZT19918.1"/>
    <property type="molecule type" value="Genomic_DNA"/>
</dbReference>
<dbReference type="PANTHER" id="PTHR43092">
    <property type="entry name" value="L-CYSTEINE DESULFHYDRASE"/>
    <property type="match status" value="1"/>
</dbReference>
<evidence type="ECO:0000313" key="3">
    <source>
        <dbReference type="EMBL" id="CZT19918.1"/>
    </source>
</evidence>
<dbReference type="InterPro" id="IPR015421">
    <property type="entry name" value="PyrdxlP-dep_Trfase_major"/>
</dbReference>
<dbReference type="RefSeq" id="XP_023626808.1">
    <property type="nucleotide sequence ID" value="XM_023771040.1"/>
</dbReference>
<keyword evidence="1" id="KW-0663">Pyridoxal phosphate</keyword>